<dbReference type="InterPro" id="IPR022042">
    <property type="entry name" value="snRNA-activating_su3"/>
</dbReference>
<sequence>MEEIYMKGFLGRRAWCSEKVHLKSYFEKYSDTLYEVSNRRVSEIDILQQFVPQSNQLSQEELLKLTDIMTGEQLTTLLDEDVLKKKIISSKKKTKPSTSSTADEANPNSSLVKGSYHWGRQDRLRCDKFQVVRREVVLDATEKVGPKNLLPNRDFMVSFRIHDPFSHTVGDNSRPGSCSQQINVLGQQFLTALKDKIICESDFQDTRGDVSEQPDAPVTLRARELYQSSMFYFDNTFYIDTRNNQNVDYSKPIKEWGTKRGILFGGTKGMDRTLVEDLEIRFGYPYLYVHQGCCEHIVIINDARLLTPKDSLFGFDYPLMTKVSHKNLIHCMTCSRFPAKWIVRDSDRLAHDPTYQCKTCFKLLHYVNGKKIGKFTAYQYWQRSTIL</sequence>
<evidence type="ECO:0000256" key="7">
    <source>
        <dbReference type="ARBA" id="ARBA00023242"/>
    </source>
</evidence>
<evidence type="ECO:0000256" key="9">
    <source>
        <dbReference type="ARBA" id="ARBA00025958"/>
    </source>
</evidence>
<evidence type="ECO:0000256" key="1">
    <source>
        <dbReference type="ARBA" id="ARBA00004123"/>
    </source>
</evidence>
<keyword evidence="6" id="KW-0804">Transcription</keyword>
<dbReference type="GO" id="GO:0001006">
    <property type="term" value="F:RNA polymerase III type 3 promoter sequence-specific DNA binding"/>
    <property type="evidence" value="ECO:0007669"/>
    <property type="project" value="TreeGrafter"/>
</dbReference>
<accession>A0A1B6GBI0</accession>
<evidence type="ECO:0000256" key="11">
    <source>
        <dbReference type="SAM" id="MobiDB-lite"/>
    </source>
</evidence>
<dbReference type="Pfam" id="PF12251">
    <property type="entry name" value="SNAPC3"/>
    <property type="match status" value="1"/>
</dbReference>
<dbReference type="GO" id="GO:0003681">
    <property type="term" value="F:bent DNA binding"/>
    <property type="evidence" value="ECO:0007669"/>
    <property type="project" value="TreeGrafter"/>
</dbReference>
<dbReference type="EMBL" id="GECZ01010126">
    <property type="protein sequence ID" value="JAS59643.1"/>
    <property type="molecule type" value="Transcribed_RNA"/>
</dbReference>
<dbReference type="GO" id="GO:0005634">
    <property type="term" value="C:nucleus"/>
    <property type="evidence" value="ECO:0007669"/>
    <property type="project" value="UniProtKB-SubCell"/>
</dbReference>
<evidence type="ECO:0000256" key="10">
    <source>
        <dbReference type="ARBA" id="ARBA00029606"/>
    </source>
</evidence>
<dbReference type="GO" id="GO:0001046">
    <property type="term" value="F:core promoter sequence-specific DNA binding"/>
    <property type="evidence" value="ECO:0007669"/>
    <property type="project" value="TreeGrafter"/>
</dbReference>
<dbReference type="GO" id="GO:0000978">
    <property type="term" value="F:RNA polymerase II cis-regulatory region sequence-specific DNA binding"/>
    <property type="evidence" value="ECO:0007669"/>
    <property type="project" value="TreeGrafter"/>
</dbReference>
<dbReference type="PANTHER" id="PTHR13421:SF16">
    <property type="entry name" value="SNRNA-ACTIVATING PROTEIN COMPLEX SUBUNIT 3"/>
    <property type="match status" value="1"/>
</dbReference>
<dbReference type="GO" id="GO:0042796">
    <property type="term" value="P:snRNA transcription by RNA polymerase III"/>
    <property type="evidence" value="ECO:0007669"/>
    <property type="project" value="TreeGrafter"/>
</dbReference>
<keyword evidence="7" id="KW-0539">Nucleus</keyword>
<evidence type="ECO:0000256" key="5">
    <source>
        <dbReference type="ARBA" id="ARBA00023125"/>
    </source>
</evidence>
<dbReference type="PANTHER" id="PTHR13421">
    <property type="entry name" value="SNRNA-ACTIVATING PROTEIN COMPLEX SUBUNIT 3"/>
    <property type="match status" value="1"/>
</dbReference>
<comment type="subcellular location">
    <subcellularLocation>
        <location evidence="1">Nucleus</location>
    </subcellularLocation>
</comment>
<evidence type="ECO:0000256" key="3">
    <source>
        <dbReference type="ARBA" id="ARBA00013634"/>
    </source>
</evidence>
<comment type="subunit">
    <text evidence="9">Part of the SNAPc complex composed of 5 subunits: SNAPC1, SNAPC2, SNAPC3, SNAPC4 and SNAPC5. SNAPC3 interacts with SNAPC1.</text>
</comment>
<proteinExistence type="inferred from homology"/>
<evidence type="ECO:0000256" key="2">
    <source>
        <dbReference type="ARBA" id="ARBA00010410"/>
    </source>
</evidence>
<comment type="similarity">
    <text evidence="2">Belongs to the SNAPC3/SRD2 family.</text>
</comment>
<keyword evidence="5" id="KW-0238">DNA-binding</keyword>
<evidence type="ECO:0000256" key="6">
    <source>
        <dbReference type="ARBA" id="ARBA00023163"/>
    </source>
</evidence>
<keyword evidence="4" id="KW-0805">Transcription regulation</keyword>
<protein>
    <recommendedName>
        <fullName evidence="3">snRNA-activating protein complex subunit 3</fullName>
    </recommendedName>
    <alternativeName>
        <fullName evidence="10">Small nuclear RNA-activating complex polypeptide 3</fullName>
    </alternativeName>
</protein>
<dbReference type="GO" id="GO:0019185">
    <property type="term" value="C:snRNA-activating protein complex"/>
    <property type="evidence" value="ECO:0007669"/>
    <property type="project" value="TreeGrafter"/>
</dbReference>
<dbReference type="GO" id="GO:0042795">
    <property type="term" value="P:snRNA transcription by RNA polymerase II"/>
    <property type="evidence" value="ECO:0007669"/>
    <property type="project" value="TreeGrafter"/>
</dbReference>
<feature type="compositionally biased region" description="Polar residues" evidence="11">
    <location>
        <begin position="102"/>
        <end position="112"/>
    </location>
</feature>
<comment type="function">
    <text evidence="8">Part of the SNAPc complex required for the transcription of both RNA polymerase II and III small-nuclear RNA genes. Binds to the proximal sequence element (PSE), a non-TATA-box basal promoter element common to these 2 types of genes. Recruits TBP and BRF2 to the U6 snRNA TATA box.</text>
</comment>
<evidence type="ECO:0000256" key="4">
    <source>
        <dbReference type="ARBA" id="ARBA00023015"/>
    </source>
</evidence>
<evidence type="ECO:0000313" key="12">
    <source>
        <dbReference type="EMBL" id="JAS59643.1"/>
    </source>
</evidence>
<evidence type="ECO:0000256" key="8">
    <source>
        <dbReference type="ARBA" id="ARBA00025193"/>
    </source>
</evidence>
<gene>
    <name evidence="12" type="ORF">g.43847</name>
</gene>
<reference evidence="12" key="1">
    <citation type="submission" date="2015-11" db="EMBL/GenBank/DDBJ databases">
        <title>De novo transcriptome assembly of four potential Pierce s Disease insect vectors from Arizona vineyards.</title>
        <authorList>
            <person name="Tassone E.E."/>
        </authorList>
    </citation>
    <scope>NUCLEOTIDE SEQUENCE</scope>
</reference>
<dbReference type="AlphaFoldDB" id="A0A1B6GBI0"/>
<organism evidence="12">
    <name type="scientific">Cuerna arida</name>
    <dbReference type="NCBI Taxonomy" id="1464854"/>
    <lineage>
        <taxon>Eukaryota</taxon>
        <taxon>Metazoa</taxon>
        <taxon>Ecdysozoa</taxon>
        <taxon>Arthropoda</taxon>
        <taxon>Hexapoda</taxon>
        <taxon>Insecta</taxon>
        <taxon>Pterygota</taxon>
        <taxon>Neoptera</taxon>
        <taxon>Paraneoptera</taxon>
        <taxon>Hemiptera</taxon>
        <taxon>Auchenorrhyncha</taxon>
        <taxon>Membracoidea</taxon>
        <taxon>Cicadellidae</taxon>
        <taxon>Cicadellinae</taxon>
        <taxon>Proconiini</taxon>
        <taxon>Cuerna</taxon>
    </lineage>
</organism>
<name>A0A1B6GBI0_9HEMI</name>
<feature type="region of interest" description="Disordered" evidence="11">
    <location>
        <begin position="89"/>
        <end position="114"/>
    </location>
</feature>